<keyword evidence="2" id="KW-1185">Reference proteome</keyword>
<sequence length="160" mass="17690">MRSSLRSALMTPLKIYTENSWRRTYSTETYYEHDPSEKLHGCKALITGGSRGIGLAIATRFTEAGIACALLGRDEATLEKAAASMDYIDYKVAFARRPQITRADVSSLPFWQDLANSELARSCDILVNAAGITHTSLLIREGPETLEQVVQTNLMGTMWA</sequence>
<name>A0ACC3CUN6_9PEZI</name>
<evidence type="ECO:0000313" key="2">
    <source>
        <dbReference type="Proteomes" id="UP001186974"/>
    </source>
</evidence>
<gene>
    <name evidence="1" type="ORF">LTS18_000516</name>
</gene>
<reference evidence="1" key="1">
    <citation type="submission" date="2024-09" db="EMBL/GenBank/DDBJ databases">
        <title>Black Yeasts Isolated from many extreme environments.</title>
        <authorList>
            <person name="Coleine C."/>
            <person name="Stajich J.E."/>
            <person name="Selbmann L."/>
        </authorList>
    </citation>
    <scope>NUCLEOTIDE SEQUENCE</scope>
    <source>
        <strain evidence="1">CCFEE 5737</strain>
    </source>
</reference>
<accession>A0ACC3CUN6</accession>
<protein>
    <submittedName>
        <fullName evidence="1">Uncharacterized protein</fullName>
    </submittedName>
</protein>
<dbReference type="EMBL" id="JAWDJW010011552">
    <property type="protein sequence ID" value="KAK3044727.1"/>
    <property type="molecule type" value="Genomic_DNA"/>
</dbReference>
<dbReference type="Proteomes" id="UP001186974">
    <property type="component" value="Unassembled WGS sequence"/>
</dbReference>
<feature type="non-terminal residue" evidence="1">
    <location>
        <position position="160"/>
    </location>
</feature>
<comment type="caution">
    <text evidence="1">The sequence shown here is derived from an EMBL/GenBank/DDBJ whole genome shotgun (WGS) entry which is preliminary data.</text>
</comment>
<organism evidence="1 2">
    <name type="scientific">Coniosporium uncinatum</name>
    <dbReference type="NCBI Taxonomy" id="93489"/>
    <lineage>
        <taxon>Eukaryota</taxon>
        <taxon>Fungi</taxon>
        <taxon>Dikarya</taxon>
        <taxon>Ascomycota</taxon>
        <taxon>Pezizomycotina</taxon>
        <taxon>Dothideomycetes</taxon>
        <taxon>Dothideomycetes incertae sedis</taxon>
        <taxon>Coniosporium</taxon>
    </lineage>
</organism>
<evidence type="ECO:0000313" key="1">
    <source>
        <dbReference type="EMBL" id="KAK3044727.1"/>
    </source>
</evidence>
<proteinExistence type="predicted"/>